<feature type="transmembrane region" description="Helical" evidence="1">
    <location>
        <begin position="183"/>
        <end position="199"/>
    </location>
</feature>
<accession>A0A6G7WGZ8</accession>
<dbReference type="GO" id="GO:0016020">
    <property type="term" value="C:membrane"/>
    <property type="evidence" value="ECO:0007669"/>
    <property type="project" value="InterPro"/>
</dbReference>
<dbReference type="KEGG" id="jpo:G7058_05215"/>
<sequence length="201" mass="22799">MYKRIPVFHVANTVSLMGLFFSLWSIRSLFEGNTDFAIILFVLSGLCDLFDGKFARLFKRDAFQQQMGEYIDSFVDMVSFVALPVIFLFHFVSGMTLPLVLAVFYAICGIHRLGYFHIIKEDDFIGVPLTYITLALTVTYTFFSLFSATGTALFRAAIVLLFILLPLGFVWNRPVRRPSGKMYLLFIGLAIFVLVVIGSRL</sequence>
<reference evidence="2 3" key="1">
    <citation type="journal article" date="2017" name="Int. J. Syst. Evol. Microbiol.">
        <title>Jeotgalibaca porci sp. nov. and Jeotgalibaca arthritidis sp. nov., isolated from pigs, and emended description of the genus Jeotgalibaca.</title>
        <authorList>
            <person name="Zamora L."/>
            <person name="Perez-Sancho M."/>
            <person name="Dominguez L."/>
            <person name="Fernandez-Garayzabal J.F."/>
            <person name="Vela A.I."/>
        </authorList>
    </citation>
    <scope>NUCLEOTIDE SEQUENCE [LARGE SCALE GENOMIC DNA]</scope>
    <source>
        <strain evidence="2 3">CCUG 69148</strain>
    </source>
</reference>
<protein>
    <recommendedName>
        <fullName evidence="4">CDP-diacylglycerol--serine O-phosphatidyltransferase</fullName>
    </recommendedName>
</protein>
<dbReference type="Pfam" id="PF01066">
    <property type="entry name" value="CDP-OH_P_transf"/>
    <property type="match status" value="1"/>
</dbReference>
<dbReference type="InterPro" id="IPR043130">
    <property type="entry name" value="CDP-OH_PTrfase_TM_dom"/>
</dbReference>
<keyword evidence="1" id="KW-1133">Transmembrane helix</keyword>
<feature type="transmembrane region" description="Helical" evidence="1">
    <location>
        <begin position="36"/>
        <end position="58"/>
    </location>
</feature>
<dbReference type="RefSeq" id="WP_166062566.1">
    <property type="nucleotide sequence ID" value="NZ_CP049889.1"/>
</dbReference>
<feature type="transmembrane region" description="Helical" evidence="1">
    <location>
        <begin position="152"/>
        <end position="171"/>
    </location>
</feature>
<dbReference type="GeneID" id="94552670"/>
<keyword evidence="3" id="KW-1185">Reference proteome</keyword>
<feature type="transmembrane region" description="Helical" evidence="1">
    <location>
        <begin position="70"/>
        <end position="89"/>
    </location>
</feature>
<evidence type="ECO:0000313" key="2">
    <source>
        <dbReference type="EMBL" id="QIK51511.1"/>
    </source>
</evidence>
<dbReference type="AlphaFoldDB" id="A0A6G7WGZ8"/>
<gene>
    <name evidence="2" type="ORF">G7058_05215</name>
</gene>
<dbReference type="Proteomes" id="UP000501830">
    <property type="component" value="Chromosome"/>
</dbReference>
<dbReference type="InterPro" id="IPR000462">
    <property type="entry name" value="CDP-OH_P_trans"/>
</dbReference>
<organism evidence="2 3">
    <name type="scientific">Jeotgalibaca porci</name>
    <dbReference type="NCBI Taxonomy" id="1868793"/>
    <lineage>
        <taxon>Bacteria</taxon>
        <taxon>Bacillati</taxon>
        <taxon>Bacillota</taxon>
        <taxon>Bacilli</taxon>
        <taxon>Lactobacillales</taxon>
        <taxon>Carnobacteriaceae</taxon>
        <taxon>Jeotgalibaca</taxon>
    </lineage>
</organism>
<dbReference type="Gene3D" id="1.20.120.1760">
    <property type="match status" value="1"/>
</dbReference>
<dbReference type="GO" id="GO:0016780">
    <property type="term" value="F:phosphotransferase activity, for other substituted phosphate groups"/>
    <property type="evidence" value="ECO:0007669"/>
    <property type="project" value="InterPro"/>
</dbReference>
<keyword evidence="1" id="KW-0472">Membrane</keyword>
<evidence type="ECO:0008006" key="4">
    <source>
        <dbReference type="Google" id="ProtNLM"/>
    </source>
</evidence>
<dbReference type="EMBL" id="CP049889">
    <property type="protein sequence ID" value="QIK51511.1"/>
    <property type="molecule type" value="Genomic_DNA"/>
</dbReference>
<dbReference type="GO" id="GO:0008654">
    <property type="term" value="P:phospholipid biosynthetic process"/>
    <property type="evidence" value="ECO:0007669"/>
    <property type="project" value="InterPro"/>
</dbReference>
<keyword evidence="1" id="KW-0812">Transmembrane</keyword>
<evidence type="ECO:0000313" key="3">
    <source>
        <dbReference type="Proteomes" id="UP000501830"/>
    </source>
</evidence>
<proteinExistence type="predicted"/>
<name>A0A6G7WGZ8_9LACT</name>
<feature type="transmembrane region" description="Helical" evidence="1">
    <location>
        <begin position="125"/>
        <end position="146"/>
    </location>
</feature>
<evidence type="ECO:0000256" key="1">
    <source>
        <dbReference type="SAM" id="Phobius"/>
    </source>
</evidence>
<feature type="transmembrane region" description="Helical" evidence="1">
    <location>
        <begin position="7"/>
        <end position="30"/>
    </location>
</feature>